<feature type="transmembrane region" description="Helical" evidence="8">
    <location>
        <begin position="175"/>
        <end position="196"/>
    </location>
</feature>
<dbReference type="InterPro" id="IPR004812">
    <property type="entry name" value="Efflux_drug-R_Bcr/CmlA"/>
</dbReference>
<dbReference type="CDD" id="cd17320">
    <property type="entry name" value="MFS_MdfA_MDR_like"/>
    <property type="match status" value="1"/>
</dbReference>
<evidence type="ECO:0000259" key="9">
    <source>
        <dbReference type="PROSITE" id="PS50850"/>
    </source>
</evidence>
<evidence type="ECO:0000313" key="10">
    <source>
        <dbReference type="EMBL" id="MBB6055580.1"/>
    </source>
</evidence>
<dbReference type="GO" id="GO:0042910">
    <property type="term" value="F:xenobiotic transmembrane transporter activity"/>
    <property type="evidence" value="ECO:0007669"/>
    <property type="project" value="InterPro"/>
</dbReference>
<organism evidence="10 11">
    <name type="scientific">Tolumonas osonensis</name>
    <dbReference type="NCBI Taxonomy" id="675874"/>
    <lineage>
        <taxon>Bacteria</taxon>
        <taxon>Pseudomonadati</taxon>
        <taxon>Pseudomonadota</taxon>
        <taxon>Gammaproteobacteria</taxon>
        <taxon>Aeromonadales</taxon>
        <taxon>Aeromonadaceae</taxon>
        <taxon>Tolumonas</taxon>
    </lineage>
</organism>
<feature type="transmembrane region" description="Helical" evidence="8">
    <location>
        <begin position="313"/>
        <end position="333"/>
    </location>
</feature>
<dbReference type="PROSITE" id="PS50850">
    <property type="entry name" value="MFS"/>
    <property type="match status" value="1"/>
</dbReference>
<dbReference type="Gene3D" id="1.20.1720.10">
    <property type="entry name" value="Multidrug resistance protein D"/>
    <property type="match status" value="1"/>
</dbReference>
<keyword evidence="7 8" id="KW-0472">Membrane</keyword>
<keyword evidence="8" id="KW-0997">Cell inner membrane</keyword>
<name>A0A841GLB0_9GAMM</name>
<keyword evidence="5 8" id="KW-0812">Transmembrane</keyword>
<feature type="domain" description="Major facilitator superfamily (MFS) profile" evidence="9">
    <location>
        <begin position="20"/>
        <end position="396"/>
    </location>
</feature>
<feature type="transmembrane region" description="Helical" evidence="8">
    <location>
        <begin position="257"/>
        <end position="280"/>
    </location>
</feature>
<dbReference type="GO" id="GO:0005886">
    <property type="term" value="C:plasma membrane"/>
    <property type="evidence" value="ECO:0007669"/>
    <property type="project" value="UniProtKB-SubCell"/>
</dbReference>
<feature type="transmembrane region" description="Helical" evidence="8">
    <location>
        <begin position="58"/>
        <end position="77"/>
    </location>
</feature>
<feature type="transmembrane region" description="Helical" evidence="8">
    <location>
        <begin position="113"/>
        <end position="135"/>
    </location>
</feature>
<proteinExistence type="inferred from homology"/>
<comment type="similarity">
    <text evidence="2 8">Belongs to the major facilitator superfamily. Bcr/CmlA family.</text>
</comment>
<keyword evidence="6 8" id="KW-1133">Transmembrane helix</keyword>
<keyword evidence="11" id="KW-1185">Reference proteome</keyword>
<evidence type="ECO:0000313" key="11">
    <source>
        <dbReference type="Proteomes" id="UP000585721"/>
    </source>
</evidence>
<keyword evidence="4" id="KW-1003">Cell membrane</keyword>
<protein>
    <recommendedName>
        <fullName evidence="8">Bcr/CflA family efflux transporter</fullName>
    </recommendedName>
</protein>
<dbReference type="GO" id="GO:1990961">
    <property type="term" value="P:xenobiotic detoxification by transmembrane export across the plasma membrane"/>
    <property type="evidence" value="ECO:0007669"/>
    <property type="project" value="InterPro"/>
</dbReference>
<evidence type="ECO:0000256" key="1">
    <source>
        <dbReference type="ARBA" id="ARBA00004651"/>
    </source>
</evidence>
<feature type="transmembrane region" description="Helical" evidence="8">
    <location>
        <begin position="89"/>
        <end position="107"/>
    </location>
</feature>
<feature type="transmembrane region" description="Helical" evidence="8">
    <location>
        <begin position="21"/>
        <end position="38"/>
    </location>
</feature>
<dbReference type="SUPFAM" id="SSF103473">
    <property type="entry name" value="MFS general substrate transporter"/>
    <property type="match status" value="1"/>
</dbReference>
<dbReference type="Proteomes" id="UP000585721">
    <property type="component" value="Unassembled WGS sequence"/>
</dbReference>
<dbReference type="Pfam" id="PF07690">
    <property type="entry name" value="MFS_1"/>
    <property type="match status" value="1"/>
</dbReference>
<evidence type="ECO:0000256" key="6">
    <source>
        <dbReference type="ARBA" id="ARBA00022989"/>
    </source>
</evidence>
<dbReference type="InterPro" id="IPR036259">
    <property type="entry name" value="MFS_trans_sf"/>
</dbReference>
<dbReference type="EMBL" id="JACHGR010000004">
    <property type="protein sequence ID" value="MBB6055580.1"/>
    <property type="molecule type" value="Genomic_DNA"/>
</dbReference>
<accession>A0A841GLB0</accession>
<dbReference type="PANTHER" id="PTHR23502:SF132">
    <property type="entry name" value="POLYAMINE TRANSPORTER 2-RELATED"/>
    <property type="match status" value="1"/>
</dbReference>
<comment type="caution">
    <text evidence="10">The sequence shown here is derived from an EMBL/GenBank/DDBJ whole genome shotgun (WGS) entry which is preliminary data.</text>
</comment>
<gene>
    <name evidence="10" type="ORF">HNR75_001486</name>
</gene>
<evidence type="ECO:0000256" key="3">
    <source>
        <dbReference type="ARBA" id="ARBA00022448"/>
    </source>
</evidence>
<reference evidence="10 11" key="1">
    <citation type="submission" date="2020-08" db="EMBL/GenBank/DDBJ databases">
        <title>Genomic Encyclopedia of Type Strains, Phase IV (KMG-IV): sequencing the most valuable type-strain genomes for metagenomic binning, comparative biology and taxonomic classification.</title>
        <authorList>
            <person name="Goeker M."/>
        </authorList>
    </citation>
    <scope>NUCLEOTIDE SEQUENCE [LARGE SCALE GENOMIC DNA]</scope>
    <source>
        <strain evidence="10 11">DSM 22975</strain>
    </source>
</reference>
<evidence type="ECO:0000256" key="7">
    <source>
        <dbReference type="ARBA" id="ARBA00023136"/>
    </source>
</evidence>
<evidence type="ECO:0000256" key="4">
    <source>
        <dbReference type="ARBA" id="ARBA00022475"/>
    </source>
</evidence>
<feature type="transmembrane region" description="Helical" evidence="8">
    <location>
        <begin position="345"/>
        <end position="368"/>
    </location>
</feature>
<dbReference type="AlphaFoldDB" id="A0A841GLB0"/>
<feature type="transmembrane region" description="Helical" evidence="8">
    <location>
        <begin position="226"/>
        <end position="251"/>
    </location>
</feature>
<feature type="transmembrane region" description="Helical" evidence="8">
    <location>
        <begin position="147"/>
        <end position="169"/>
    </location>
</feature>
<dbReference type="NCBIfam" id="TIGR00710">
    <property type="entry name" value="efflux_Bcr_CflA"/>
    <property type="match status" value="1"/>
</dbReference>
<sequence>MNISSEAIDTPPNITVNNSRLFLVLFLGVLAAIGPFVMDLYLPALPSVVTYFDTSMPTVQLSLTSCMVGLAVGQLIIGPLSDKYGRKMPLLICIGIFALSGIGIVMAENMQSLISFRFLQGISSAGGVVIARAAAADLYEGPEMARFFALLMSVNGVAPIIAPVIGSLLLEITDWRGVFVFQAGLGILLFMACLRFQESLSINKRHDGEIVSSYMNYLAIMKNGPFMLLTGVLSFMTAGLVAYIAASPFIFQEHYQLSSMAFSLIFSFNAAGFALGAYIASKLSQKAGVKFGIISSVIVGVALYILVMTNGSLWLVEICLFAYGFNYGVLAPGASSLAIAMERKYAGSASAVAGFFPFLMGALVSPLVGIGDSFVSTGFIMFISTVLTFLTWLFARKNI</sequence>
<dbReference type="InterPro" id="IPR020846">
    <property type="entry name" value="MFS_dom"/>
</dbReference>
<evidence type="ECO:0000256" key="2">
    <source>
        <dbReference type="ARBA" id="ARBA00006236"/>
    </source>
</evidence>
<dbReference type="InterPro" id="IPR011701">
    <property type="entry name" value="MFS"/>
</dbReference>
<feature type="transmembrane region" description="Helical" evidence="8">
    <location>
        <begin position="374"/>
        <end position="395"/>
    </location>
</feature>
<comment type="subcellular location">
    <subcellularLocation>
        <location evidence="8">Cell inner membrane</location>
        <topology evidence="8">Multi-pass membrane protein</topology>
    </subcellularLocation>
    <subcellularLocation>
        <location evidence="1">Cell membrane</location>
        <topology evidence="1">Multi-pass membrane protein</topology>
    </subcellularLocation>
</comment>
<evidence type="ECO:0000256" key="5">
    <source>
        <dbReference type="ARBA" id="ARBA00022692"/>
    </source>
</evidence>
<feature type="transmembrane region" description="Helical" evidence="8">
    <location>
        <begin position="287"/>
        <end position="307"/>
    </location>
</feature>
<dbReference type="RefSeq" id="WP_188026350.1">
    <property type="nucleotide sequence ID" value="NZ_JACHGR010000004.1"/>
</dbReference>
<evidence type="ECO:0000256" key="8">
    <source>
        <dbReference type="RuleBase" id="RU365088"/>
    </source>
</evidence>
<dbReference type="PANTHER" id="PTHR23502">
    <property type="entry name" value="MAJOR FACILITATOR SUPERFAMILY"/>
    <property type="match status" value="1"/>
</dbReference>
<keyword evidence="3 8" id="KW-0813">Transport</keyword>